<name>A0A1U9ZWT5_9ACTN</name>
<sequence>MRSALGPAAVLGPAHAAVPGLAQDASARRPARSADTWENLADAASFDSLQSQELDHGGRQR</sequence>
<evidence type="ECO:0000313" key="2">
    <source>
        <dbReference type="EMBL" id="AQZ62413.1"/>
    </source>
</evidence>
<gene>
    <name evidence="2" type="ORF">BKM31_13915</name>
</gene>
<dbReference type="AlphaFoldDB" id="A0A1U9ZWT5"/>
<evidence type="ECO:0000313" key="3">
    <source>
        <dbReference type="Proteomes" id="UP000190797"/>
    </source>
</evidence>
<dbReference type="STRING" id="1909395.BKM31_13915"/>
<reference evidence="3" key="1">
    <citation type="journal article" date="2017" name="Med. Chem. Commun.">
        <title>Nonomuraea sp. ATCC 55076 harbours the largest actinomycete chromosome to date and the kistamicin biosynthetic gene cluster.</title>
        <authorList>
            <person name="Nazari B."/>
            <person name="Forneris C.C."/>
            <person name="Gibson M.I."/>
            <person name="Moon K."/>
            <person name="Schramma K.R."/>
            <person name="Seyedsayamdost M.R."/>
        </authorList>
    </citation>
    <scope>NUCLEOTIDE SEQUENCE [LARGE SCALE GENOMIC DNA]</scope>
    <source>
        <strain evidence="3">ATCC 55076</strain>
    </source>
</reference>
<dbReference type="KEGG" id="noa:BKM31_13915"/>
<accession>A0A1U9ZWT5</accession>
<dbReference type="Proteomes" id="UP000190797">
    <property type="component" value="Chromosome"/>
</dbReference>
<keyword evidence="3" id="KW-1185">Reference proteome</keyword>
<organism evidence="2 3">
    <name type="scientific">[Actinomadura] parvosata subsp. kistnae</name>
    <dbReference type="NCBI Taxonomy" id="1909395"/>
    <lineage>
        <taxon>Bacteria</taxon>
        <taxon>Bacillati</taxon>
        <taxon>Actinomycetota</taxon>
        <taxon>Actinomycetes</taxon>
        <taxon>Streptosporangiales</taxon>
        <taxon>Streptosporangiaceae</taxon>
        <taxon>Nonomuraea</taxon>
    </lineage>
</organism>
<protein>
    <submittedName>
        <fullName evidence="2">Uncharacterized protein</fullName>
    </submittedName>
</protein>
<feature type="region of interest" description="Disordered" evidence="1">
    <location>
        <begin position="1"/>
        <end position="34"/>
    </location>
</feature>
<dbReference type="EMBL" id="CP017717">
    <property type="protein sequence ID" value="AQZ62413.1"/>
    <property type="molecule type" value="Genomic_DNA"/>
</dbReference>
<proteinExistence type="predicted"/>
<evidence type="ECO:0000256" key="1">
    <source>
        <dbReference type="SAM" id="MobiDB-lite"/>
    </source>
</evidence>